<accession>A0A564WG18</accession>
<dbReference type="EMBL" id="UXAT02000034">
    <property type="protein sequence ID" value="VUX47241.1"/>
    <property type="molecule type" value="Genomic_DNA"/>
</dbReference>
<evidence type="ECO:0000313" key="2">
    <source>
        <dbReference type="EMBL" id="VUX47241.1"/>
    </source>
</evidence>
<protein>
    <recommendedName>
        <fullName evidence="1">RES domain-containing protein</fullName>
    </recommendedName>
</protein>
<comment type="caution">
    <text evidence="2">The sequence shown here is derived from an EMBL/GenBank/DDBJ whole genome shotgun (WGS) entry which is preliminary data.</text>
</comment>
<dbReference type="Pfam" id="PF08808">
    <property type="entry name" value="RES"/>
    <property type="match status" value="1"/>
</dbReference>
<evidence type="ECO:0000259" key="1">
    <source>
        <dbReference type="SMART" id="SM00953"/>
    </source>
</evidence>
<keyword evidence="3" id="KW-1185">Reference proteome</keyword>
<proteinExistence type="predicted"/>
<organism evidence="2 3">
    <name type="scientific">Candidatus Defluviicoccus seviourii</name>
    <dbReference type="NCBI Taxonomy" id="2565273"/>
    <lineage>
        <taxon>Bacteria</taxon>
        <taxon>Pseudomonadati</taxon>
        <taxon>Pseudomonadota</taxon>
        <taxon>Alphaproteobacteria</taxon>
        <taxon>Rhodospirillales</taxon>
        <taxon>Rhodospirillaceae</taxon>
        <taxon>Defluviicoccus</taxon>
    </lineage>
</organism>
<name>A0A564WG18_9PROT</name>
<dbReference type="SMART" id="SM00953">
    <property type="entry name" value="RES"/>
    <property type="match status" value="1"/>
</dbReference>
<reference evidence="2" key="1">
    <citation type="submission" date="2018-11" db="EMBL/GenBank/DDBJ databases">
        <authorList>
            <person name="Onetto C."/>
        </authorList>
    </citation>
    <scope>NUCLEOTIDE SEQUENCE [LARGE SCALE GENOMIC DNA]</scope>
</reference>
<dbReference type="Proteomes" id="UP000326641">
    <property type="component" value="Unassembled WGS sequence"/>
</dbReference>
<dbReference type="InterPro" id="IPR014914">
    <property type="entry name" value="RES_dom"/>
</dbReference>
<feature type="domain" description="RES" evidence="1">
    <location>
        <begin position="85"/>
        <end position="228"/>
    </location>
</feature>
<dbReference type="AlphaFoldDB" id="A0A564WG18"/>
<gene>
    <name evidence="2" type="ORF">DF3PA_40117</name>
</gene>
<evidence type="ECO:0000313" key="3">
    <source>
        <dbReference type="Proteomes" id="UP000326641"/>
    </source>
</evidence>
<sequence length="259" mass="29833">MAEFASWSSYLDFASSVKRRARYVFEDHVEQFLRTVVATSQGRKKRLPAGRILWRAQHGHDWRTERYDEHDVESMTPFSPERMKPLVHAAREGRVNPKGIPCLYMATTKETAMSEVRPWLGSYISVGQFKILRDVLLVNCCAPYNYDRIGLFFEEPLPEEREKVVWAHIDEAFSQPVSQGESTADYAPTQIMAEYFRAHGYDGIVYKSSLGSGLNVSLFDTGAAGLLNCWLYKVQKVSFDFVQTETPYFIDKHYETKND</sequence>